<evidence type="ECO:0000256" key="4">
    <source>
        <dbReference type="ARBA" id="ARBA00038322"/>
    </source>
</evidence>
<dbReference type="EC" id="1.3.99.26" evidence="7"/>
<dbReference type="Pfam" id="PF01593">
    <property type="entry name" value="Amino_oxidase"/>
    <property type="match status" value="1"/>
</dbReference>
<evidence type="ECO:0000259" key="6">
    <source>
        <dbReference type="Pfam" id="PF01593"/>
    </source>
</evidence>
<evidence type="ECO:0000256" key="2">
    <source>
        <dbReference type="ARBA" id="ARBA00022746"/>
    </source>
</evidence>
<comment type="caution">
    <text evidence="7">The sequence shown here is derived from an EMBL/GenBank/DDBJ whole genome shotgun (WGS) entry which is preliminary data.</text>
</comment>
<evidence type="ECO:0000256" key="1">
    <source>
        <dbReference type="ARBA" id="ARBA00004829"/>
    </source>
</evidence>
<dbReference type="InterPro" id="IPR036188">
    <property type="entry name" value="FAD/NAD-bd_sf"/>
</dbReference>
<proteinExistence type="inferred from homology"/>
<name>A0ABS4KHU9_9FIRM</name>
<keyword evidence="2 5" id="KW-0125">Carotenoid biosynthesis</keyword>
<gene>
    <name evidence="7" type="ORF">J2Z35_000490</name>
</gene>
<dbReference type="NCBIfam" id="TIGR02734">
    <property type="entry name" value="crtI_fam"/>
    <property type="match status" value="1"/>
</dbReference>
<dbReference type="Gene3D" id="3.50.50.60">
    <property type="entry name" value="FAD/NAD(P)-binding domain"/>
    <property type="match status" value="2"/>
</dbReference>
<evidence type="ECO:0000313" key="7">
    <source>
        <dbReference type="EMBL" id="MBP2026701.1"/>
    </source>
</evidence>
<evidence type="ECO:0000313" key="8">
    <source>
        <dbReference type="Proteomes" id="UP001314903"/>
    </source>
</evidence>
<organism evidence="7 8">
    <name type="scientific">Acetoanaerobium pronyense</name>
    <dbReference type="NCBI Taxonomy" id="1482736"/>
    <lineage>
        <taxon>Bacteria</taxon>
        <taxon>Bacillati</taxon>
        <taxon>Bacillota</taxon>
        <taxon>Clostridia</taxon>
        <taxon>Peptostreptococcales</taxon>
        <taxon>Filifactoraceae</taxon>
        <taxon>Acetoanaerobium</taxon>
    </lineage>
</organism>
<reference evidence="7 8" key="1">
    <citation type="submission" date="2021-03" db="EMBL/GenBank/DDBJ databases">
        <title>Genomic Encyclopedia of Type Strains, Phase IV (KMG-IV): sequencing the most valuable type-strain genomes for metagenomic binning, comparative biology and taxonomic classification.</title>
        <authorList>
            <person name="Goeker M."/>
        </authorList>
    </citation>
    <scope>NUCLEOTIDE SEQUENCE [LARGE SCALE GENOMIC DNA]</scope>
    <source>
        <strain evidence="7 8">DSM 27512</strain>
    </source>
</reference>
<feature type="domain" description="Amine oxidase" evidence="6">
    <location>
        <begin position="14"/>
        <end position="490"/>
    </location>
</feature>
<dbReference type="Proteomes" id="UP001314903">
    <property type="component" value="Unassembled WGS sequence"/>
</dbReference>
<keyword evidence="3 5" id="KW-0560">Oxidoreductase</keyword>
<keyword evidence="8" id="KW-1185">Reference proteome</keyword>
<dbReference type="RefSeq" id="WP_209658998.1">
    <property type="nucleotide sequence ID" value="NZ_JAGGLI010000003.1"/>
</dbReference>
<accession>A0ABS4KHU9</accession>
<evidence type="ECO:0000256" key="3">
    <source>
        <dbReference type="ARBA" id="ARBA00023002"/>
    </source>
</evidence>
<sequence>MGKKVIIVGAGPGGLASSMMLSSKGFDVDVYEKQSYIGGRTSSFNLKENFKFDLGPTFLMMDFILEELFEECGLKIKDYLDLVEVDPMYRLVLPSGKEFFPSRNPIKMKKEIEENFKGAYKSYLKFMEREKDKLDHLLPCLQVPYDSYADLTKPRFIKAIPYLDVNVSVYDVLKRYFDDEELALSFTFQAKYLGMSPWTCPGGFSIIPYIEHKYGIHHTTGGLNQITKAFAKASESMGTKIHLSKEVKEVVVRDGKARGVLLADGRFMESDYVIINADFAHAMTNIIKDQDNKKYTKDKMDNKKYSCSTYMIYLALDKVYDQFPHHNIIFAKDYKKNLTEISDSMVLSEDPSVYVQNPSVTDSTLAPEGMSALYILVPVPNNKSEIIWEDIKDSFKEKILDIIEDKGGFVNLREHILEEKVITPHDWENEKDVYSGATFNLSHSVDQLLVFRPHNKHEQFDRCYIVGGGTHPGSGLPTIFESARISSRMIIGKEKIKPNRKKK</sequence>
<dbReference type="PANTHER" id="PTHR43734">
    <property type="entry name" value="PHYTOENE DESATURASE"/>
    <property type="match status" value="1"/>
</dbReference>
<dbReference type="EC" id="1.3.99.28" evidence="7"/>
<dbReference type="InterPro" id="IPR014105">
    <property type="entry name" value="Carotenoid/retinoid_OxRdtase"/>
</dbReference>
<dbReference type="PRINTS" id="PR00419">
    <property type="entry name" value="ADXRDTASE"/>
</dbReference>
<dbReference type="SUPFAM" id="SSF51905">
    <property type="entry name" value="FAD/NAD(P)-binding domain"/>
    <property type="match status" value="1"/>
</dbReference>
<dbReference type="EC" id="1.3.99.31" evidence="7"/>
<comment type="pathway">
    <text evidence="1 5">Carotenoid biosynthesis.</text>
</comment>
<dbReference type="InterPro" id="IPR002937">
    <property type="entry name" value="Amino_oxidase"/>
</dbReference>
<dbReference type="EMBL" id="JAGGLI010000003">
    <property type="protein sequence ID" value="MBP2026701.1"/>
    <property type="molecule type" value="Genomic_DNA"/>
</dbReference>
<comment type="similarity">
    <text evidence="4">Belongs to the carotenoid/retinoid oxidoreductase family. CrtN subfamily.</text>
</comment>
<dbReference type="GO" id="GO:0016491">
    <property type="term" value="F:oxidoreductase activity"/>
    <property type="evidence" value="ECO:0007669"/>
    <property type="project" value="UniProtKB-KW"/>
</dbReference>
<dbReference type="PANTHER" id="PTHR43734:SF1">
    <property type="entry name" value="PHYTOENE DESATURASE"/>
    <property type="match status" value="1"/>
</dbReference>
<protein>
    <submittedName>
        <fullName evidence="7">Phytoene desaturase</fullName>
        <ecNumber evidence="7">1.3.99.26</ecNumber>
        <ecNumber evidence="7">1.3.99.28</ecNumber>
        <ecNumber evidence="7">1.3.99.29</ecNumber>
        <ecNumber evidence="7">1.3.99.31</ecNumber>
    </submittedName>
</protein>
<evidence type="ECO:0000256" key="5">
    <source>
        <dbReference type="RuleBase" id="RU362075"/>
    </source>
</evidence>
<dbReference type="EC" id="1.3.99.29" evidence="7"/>